<dbReference type="InterPro" id="IPR011547">
    <property type="entry name" value="SLC26A/SulP_dom"/>
</dbReference>
<feature type="transmembrane region" description="Helical" evidence="5">
    <location>
        <begin position="168"/>
        <end position="193"/>
    </location>
</feature>
<dbReference type="OrthoDB" id="9771198at2"/>
<dbReference type="Pfam" id="PF01740">
    <property type="entry name" value="STAS"/>
    <property type="match status" value="1"/>
</dbReference>
<comment type="subcellular location">
    <subcellularLocation>
        <location evidence="1">Membrane</location>
        <topology evidence="1">Multi-pass membrane protein</topology>
    </subcellularLocation>
</comment>
<feature type="transmembrane region" description="Helical" evidence="5">
    <location>
        <begin position="351"/>
        <end position="370"/>
    </location>
</feature>
<dbReference type="GO" id="GO:0016020">
    <property type="term" value="C:membrane"/>
    <property type="evidence" value="ECO:0007669"/>
    <property type="project" value="UniProtKB-SubCell"/>
</dbReference>
<proteinExistence type="predicted"/>
<feature type="transmembrane region" description="Helical" evidence="5">
    <location>
        <begin position="97"/>
        <end position="118"/>
    </location>
</feature>
<dbReference type="FunCoup" id="A0A5R8QBB5">
    <property type="interactions" value="261"/>
</dbReference>
<keyword evidence="3 5" id="KW-1133">Transmembrane helix</keyword>
<dbReference type="RefSeq" id="WP_138191175.1">
    <property type="nucleotide sequence ID" value="NZ_VBWP01000006.1"/>
</dbReference>
<gene>
    <name evidence="7" type="ORF">FEZ08_07835</name>
</gene>
<dbReference type="CDD" id="cd07042">
    <property type="entry name" value="STAS_SulP_like_sulfate_transporter"/>
    <property type="match status" value="1"/>
</dbReference>
<feature type="transmembrane region" description="Helical" evidence="5">
    <location>
        <begin position="21"/>
        <end position="41"/>
    </location>
</feature>
<accession>A0A5R8QBB5</accession>
<dbReference type="InterPro" id="IPR036513">
    <property type="entry name" value="STAS_dom_sf"/>
</dbReference>
<keyword evidence="8" id="KW-1185">Reference proteome</keyword>
<dbReference type="InParanoid" id="A0A5R8QBB5"/>
<feature type="transmembrane region" description="Helical" evidence="5">
    <location>
        <begin position="70"/>
        <end position="91"/>
    </location>
</feature>
<evidence type="ECO:0000256" key="4">
    <source>
        <dbReference type="ARBA" id="ARBA00023136"/>
    </source>
</evidence>
<evidence type="ECO:0000256" key="3">
    <source>
        <dbReference type="ARBA" id="ARBA00022989"/>
    </source>
</evidence>
<evidence type="ECO:0000259" key="6">
    <source>
        <dbReference type="PROSITE" id="PS50801"/>
    </source>
</evidence>
<feature type="transmembrane region" description="Helical" evidence="5">
    <location>
        <begin position="324"/>
        <end position="345"/>
    </location>
</feature>
<evidence type="ECO:0000256" key="5">
    <source>
        <dbReference type="SAM" id="Phobius"/>
    </source>
</evidence>
<dbReference type="InterPro" id="IPR001902">
    <property type="entry name" value="SLC26A/SulP_fam"/>
</dbReference>
<evidence type="ECO:0000313" key="8">
    <source>
        <dbReference type="Proteomes" id="UP000306912"/>
    </source>
</evidence>
<evidence type="ECO:0000256" key="1">
    <source>
        <dbReference type="ARBA" id="ARBA00004141"/>
    </source>
</evidence>
<feature type="transmembrane region" description="Helical" evidence="5">
    <location>
        <begin position="382"/>
        <end position="412"/>
    </location>
</feature>
<evidence type="ECO:0000256" key="2">
    <source>
        <dbReference type="ARBA" id="ARBA00022692"/>
    </source>
</evidence>
<dbReference type="PROSITE" id="PS50801">
    <property type="entry name" value="STAS"/>
    <property type="match status" value="1"/>
</dbReference>
<feature type="transmembrane region" description="Helical" evidence="5">
    <location>
        <begin position="47"/>
        <end position="63"/>
    </location>
</feature>
<keyword evidence="4 5" id="KW-0472">Membrane</keyword>
<protein>
    <submittedName>
        <fullName evidence="7">SulP family inorganic anion transporter</fullName>
    </submittedName>
</protein>
<sequence length="550" mass="59242">MFNYVLLSLKNYKKAYLKNDIISGIVVAALTIPVAMGYAQVAGLPPIYGLYASFLPILGYAIFASSPQMIFGIDATASAITGSILVALGIAAGSAEALAFVPMLAFFTGIFFILFAVLKVGKFVSYVSKPVMSGFISGISLSILVGQIPKMMGLNADGTDFFGNLAIIVGQFLQSNWIGFSMAIVSAIVILFFKKKFPKIPMSLIVLVIATIITGVFQLDQYNIVIVGSIPSGFPQFAIPDFLHFDNWVGAIGGGLVITIACFADSLLTSESFALQNKYEVDDNRELFAFGMSNFAAAISGVSSVSASVSRTAANVQFKGKTQLVSIVAAAVIAIVLLFLSGFLYYMPQPVLSAIIFAALVGVIDVKYFLSLAKYAKDQAAIWLLSMVGVLIVGVLFGVGVGVLLSFIMMIIKVLSPSGDVLGQITGKDRYYSLRRHPEAKEIPGVIIYRYASALYFANSEEFADHIKKAVKDDTKTFIFDASAMTGVDVSAAETLGNVLTWLDEHHIQYYFVKTLGDLVDDFNENELNYIETDGHIVATIDEALKLIAK</sequence>
<evidence type="ECO:0000313" key="7">
    <source>
        <dbReference type="EMBL" id="TLG72949.1"/>
    </source>
</evidence>
<dbReference type="EMBL" id="VBWP01000006">
    <property type="protein sequence ID" value="TLG72949.1"/>
    <property type="molecule type" value="Genomic_DNA"/>
</dbReference>
<keyword evidence="2 5" id="KW-0812">Transmembrane</keyword>
<reference evidence="7 8" key="1">
    <citation type="submission" date="2019-05" db="EMBL/GenBank/DDBJ databases">
        <title>Culicoidintestinum kansasii gen. nov., sp. nov. from the gastrointestinal tract of the biting midge, Culicoides sonorensis.</title>
        <authorList>
            <person name="Neupane S."/>
            <person name="Ghosh A."/>
            <person name="Gunther S."/>
            <person name="Martin K."/>
            <person name="Zurek L."/>
        </authorList>
    </citation>
    <scope>NUCLEOTIDE SEQUENCE [LARGE SCALE GENOMIC DNA]</scope>
    <source>
        <strain evidence="7 8">CS-1</strain>
    </source>
</reference>
<dbReference type="GO" id="GO:0055085">
    <property type="term" value="P:transmembrane transport"/>
    <property type="evidence" value="ECO:0007669"/>
    <property type="project" value="InterPro"/>
</dbReference>
<dbReference type="InterPro" id="IPR002645">
    <property type="entry name" value="STAS_dom"/>
</dbReference>
<dbReference type="Gene3D" id="3.30.750.24">
    <property type="entry name" value="STAS domain"/>
    <property type="match status" value="1"/>
</dbReference>
<feature type="transmembrane region" description="Helical" evidence="5">
    <location>
        <begin position="130"/>
        <end position="148"/>
    </location>
</feature>
<feature type="transmembrane region" description="Helical" evidence="5">
    <location>
        <begin position="248"/>
        <end position="268"/>
    </location>
</feature>
<dbReference type="SUPFAM" id="SSF52091">
    <property type="entry name" value="SpoIIaa-like"/>
    <property type="match status" value="1"/>
</dbReference>
<dbReference type="Pfam" id="PF00916">
    <property type="entry name" value="Sulfate_transp"/>
    <property type="match status" value="1"/>
</dbReference>
<feature type="transmembrane region" description="Helical" evidence="5">
    <location>
        <begin position="200"/>
        <end position="219"/>
    </location>
</feature>
<feature type="domain" description="STAS" evidence="6">
    <location>
        <begin position="436"/>
        <end position="548"/>
    </location>
</feature>
<dbReference type="Proteomes" id="UP000306912">
    <property type="component" value="Unassembled WGS sequence"/>
</dbReference>
<dbReference type="PANTHER" id="PTHR11814">
    <property type="entry name" value="SULFATE TRANSPORTER"/>
    <property type="match status" value="1"/>
</dbReference>
<name>A0A5R8QBB5_9FIRM</name>
<dbReference type="NCBIfam" id="TIGR00815">
    <property type="entry name" value="sulP"/>
    <property type="match status" value="1"/>
</dbReference>
<organism evidence="7 8">
    <name type="scientific">Culicoidibacter larvae</name>
    <dbReference type="NCBI Taxonomy" id="2579976"/>
    <lineage>
        <taxon>Bacteria</taxon>
        <taxon>Bacillati</taxon>
        <taxon>Bacillota</taxon>
        <taxon>Culicoidibacteria</taxon>
        <taxon>Culicoidibacterales</taxon>
        <taxon>Culicoidibacteraceae</taxon>
        <taxon>Culicoidibacter</taxon>
    </lineage>
</organism>
<comment type="caution">
    <text evidence="7">The sequence shown here is derived from an EMBL/GenBank/DDBJ whole genome shotgun (WGS) entry which is preliminary data.</text>
</comment>
<dbReference type="AlphaFoldDB" id="A0A5R8QBB5"/>